<dbReference type="InterPro" id="IPR006016">
    <property type="entry name" value="UspA"/>
</dbReference>
<evidence type="ECO:0000313" key="8">
    <source>
        <dbReference type="Proteomes" id="UP000295547"/>
    </source>
</evidence>
<dbReference type="Proteomes" id="UP000295507">
    <property type="component" value="Unassembled WGS sequence"/>
</dbReference>
<dbReference type="InterPro" id="IPR014729">
    <property type="entry name" value="Rossmann-like_a/b/a_fold"/>
</dbReference>
<proteinExistence type="inferred from homology"/>
<protein>
    <submittedName>
        <fullName evidence="6">Nucleotide-binding universal stress UspA family protein</fullName>
    </submittedName>
</protein>
<dbReference type="EMBL" id="SMBJ01000001">
    <property type="protein sequence ID" value="TCU30603.1"/>
    <property type="molecule type" value="Genomic_DNA"/>
</dbReference>
<gene>
    <name evidence="6" type="ORF">EV129_101677</name>
    <name evidence="5" type="ORF">EV130_101174</name>
</gene>
<feature type="domain" description="UspA" evidence="4">
    <location>
        <begin position="159"/>
        <end position="293"/>
    </location>
</feature>
<comment type="caution">
    <text evidence="6">The sequence shown here is derived from an EMBL/GenBank/DDBJ whole genome shotgun (WGS) entry which is preliminary data.</text>
</comment>
<keyword evidence="2" id="KW-0547">Nucleotide-binding</keyword>
<evidence type="ECO:0000256" key="2">
    <source>
        <dbReference type="ARBA" id="ARBA00022741"/>
    </source>
</evidence>
<sequence length="297" mass="32081">MLISGNAEPALDRLNPNHIILATDFSARCDRAQDRAVQLAIEWNATLTAVHALSDIGLTTPPSLREAYRTAAMRNAGLLRQELASTEGLRSSVVVEEGPVEAVILAAVAKERAELIVAGIGRTGPLAQVLIGSNATALARTSPVPLLVVKKKVLHTDARIAVATDLSDSSKPALRLALQWFSLRYLTLFHAFDPPYRGWVDDRAPFDRQFEASAIAQCRSFVQDVAGENLDANFDIIVRCGDPVTWLRVLSNEADFNLVVAGTHGRTGLMQILLGSVASRVVNEVPSDVLVVPSRPH</sequence>
<dbReference type="OrthoDB" id="5564966at2"/>
<evidence type="ECO:0000256" key="1">
    <source>
        <dbReference type="ARBA" id="ARBA00008791"/>
    </source>
</evidence>
<evidence type="ECO:0000259" key="4">
    <source>
        <dbReference type="Pfam" id="PF00582"/>
    </source>
</evidence>
<dbReference type="InterPro" id="IPR006015">
    <property type="entry name" value="Universal_stress_UspA"/>
</dbReference>
<reference evidence="7 8" key="1">
    <citation type="submission" date="2019-03" db="EMBL/GenBank/DDBJ databases">
        <title>Genomic Encyclopedia of Type Strains, Phase IV (KMG-V): Genome sequencing to study the core and pangenomes of soil and plant-associated prokaryotes.</title>
        <authorList>
            <person name="Whitman W."/>
        </authorList>
    </citation>
    <scope>NUCLEOTIDE SEQUENCE [LARGE SCALE GENOMIC DNA]</scope>
    <source>
        <strain evidence="5 8">Gr42</strain>
        <strain evidence="6 7">IE4868</strain>
    </source>
</reference>
<dbReference type="PRINTS" id="PR01438">
    <property type="entry name" value="UNVRSLSTRESS"/>
</dbReference>
<dbReference type="CDD" id="cd00293">
    <property type="entry name" value="USP-like"/>
    <property type="match status" value="2"/>
</dbReference>
<keyword evidence="8" id="KW-1185">Reference proteome</keyword>
<dbReference type="Proteomes" id="UP000295547">
    <property type="component" value="Unassembled WGS sequence"/>
</dbReference>
<dbReference type="RefSeq" id="WP_132549739.1">
    <property type="nucleotide sequence ID" value="NZ_SMBJ01000001.1"/>
</dbReference>
<dbReference type="PANTHER" id="PTHR46268">
    <property type="entry name" value="STRESS RESPONSE PROTEIN NHAX"/>
    <property type="match status" value="1"/>
</dbReference>
<organism evidence="6 7">
    <name type="scientific">Rhizobium azibense</name>
    <dbReference type="NCBI Taxonomy" id="1136135"/>
    <lineage>
        <taxon>Bacteria</taxon>
        <taxon>Pseudomonadati</taxon>
        <taxon>Pseudomonadota</taxon>
        <taxon>Alphaproteobacteria</taxon>
        <taxon>Hyphomicrobiales</taxon>
        <taxon>Rhizobiaceae</taxon>
        <taxon>Rhizobium/Agrobacterium group</taxon>
        <taxon>Rhizobium</taxon>
    </lineage>
</organism>
<evidence type="ECO:0000313" key="7">
    <source>
        <dbReference type="Proteomes" id="UP000295507"/>
    </source>
</evidence>
<dbReference type="AlphaFoldDB" id="A0A4R3S9Z6"/>
<dbReference type="GO" id="GO:0005524">
    <property type="term" value="F:ATP binding"/>
    <property type="evidence" value="ECO:0007669"/>
    <property type="project" value="UniProtKB-KW"/>
</dbReference>
<evidence type="ECO:0000256" key="3">
    <source>
        <dbReference type="ARBA" id="ARBA00022840"/>
    </source>
</evidence>
<dbReference type="EMBL" id="SMBK01000001">
    <property type="protein sequence ID" value="TCU41386.1"/>
    <property type="molecule type" value="Genomic_DNA"/>
</dbReference>
<keyword evidence="3" id="KW-0067">ATP-binding</keyword>
<dbReference type="PANTHER" id="PTHR46268:SF27">
    <property type="entry name" value="UNIVERSAL STRESS PROTEIN RV2623"/>
    <property type="match status" value="1"/>
</dbReference>
<dbReference type="Gene3D" id="3.40.50.620">
    <property type="entry name" value="HUPs"/>
    <property type="match status" value="2"/>
</dbReference>
<evidence type="ECO:0000313" key="6">
    <source>
        <dbReference type="EMBL" id="TCU41386.1"/>
    </source>
</evidence>
<dbReference type="SUPFAM" id="SSF52402">
    <property type="entry name" value="Adenine nucleotide alpha hydrolases-like"/>
    <property type="match status" value="2"/>
</dbReference>
<name>A0A4R3S9Z6_9HYPH</name>
<feature type="domain" description="UspA" evidence="4">
    <location>
        <begin position="18"/>
        <end position="150"/>
    </location>
</feature>
<dbReference type="Pfam" id="PF00582">
    <property type="entry name" value="Usp"/>
    <property type="match status" value="2"/>
</dbReference>
<accession>A0A4R3S9Z6</accession>
<evidence type="ECO:0000313" key="5">
    <source>
        <dbReference type="EMBL" id="TCU30603.1"/>
    </source>
</evidence>
<comment type="similarity">
    <text evidence="1">Belongs to the universal stress protein A family.</text>
</comment>